<evidence type="ECO:0008006" key="5">
    <source>
        <dbReference type="Google" id="ProtNLM"/>
    </source>
</evidence>
<feature type="region of interest" description="Disordered" evidence="1">
    <location>
        <begin position="554"/>
        <end position="589"/>
    </location>
</feature>
<feature type="transmembrane region" description="Helical" evidence="2">
    <location>
        <begin position="329"/>
        <end position="354"/>
    </location>
</feature>
<proteinExistence type="predicted"/>
<organism evidence="3 4">
    <name type="scientific">Elsinoe ampelina</name>
    <dbReference type="NCBI Taxonomy" id="302913"/>
    <lineage>
        <taxon>Eukaryota</taxon>
        <taxon>Fungi</taxon>
        <taxon>Dikarya</taxon>
        <taxon>Ascomycota</taxon>
        <taxon>Pezizomycotina</taxon>
        <taxon>Dothideomycetes</taxon>
        <taxon>Dothideomycetidae</taxon>
        <taxon>Myriangiales</taxon>
        <taxon>Elsinoaceae</taxon>
        <taxon>Elsinoe</taxon>
    </lineage>
</organism>
<dbReference type="PANTHER" id="PTHR16861:SF4">
    <property type="entry name" value="SH3 DOMAIN PROTEIN (AFU_ORTHOLOGUE AFUA_1G13610)"/>
    <property type="match status" value="1"/>
</dbReference>
<protein>
    <recommendedName>
        <fullName evidence="5">SH3 domain-containing protein</fullName>
    </recommendedName>
</protein>
<gene>
    <name evidence="3" type="ORF">BDZ85DRAFT_58530</name>
</gene>
<accession>A0A6A6GNF6</accession>
<evidence type="ECO:0000256" key="1">
    <source>
        <dbReference type="SAM" id="MobiDB-lite"/>
    </source>
</evidence>
<feature type="compositionally biased region" description="Low complexity" evidence="1">
    <location>
        <begin position="300"/>
        <end position="313"/>
    </location>
</feature>
<dbReference type="Proteomes" id="UP000799538">
    <property type="component" value="Unassembled WGS sequence"/>
</dbReference>
<reference evidence="4" key="1">
    <citation type="journal article" date="2020" name="Stud. Mycol.">
        <title>101 Dothideomycetes genomes: A test case for predicting lifestyles and emergence of pathogens.</title>
        <authorList>
            <person name="Haridas S."/>
            <person name="Albert R."/>
            <person name="Binder M."/>
            <person name="Bloem J."/>
            <person name="LaButti K."/>
            <person name="Salamov A."/>
            <person name="Andreopoulos B."/>
            <person name="Baker S."/>
            <person name="Barry K."/>
            <person name="Bills G."/>
            <person name="Bluhm B."/>
            <person name="Cannon C."/>
            <person name="Castanera R."/>
            <person name="Culley D."/>
            <person name="Daum C."/>
            <person name="Ezra D."/>
            <person name="Gonzalez J."/>
            <person name="Henrissat B."/>
            <person name="Kuo A."/>
            <person name="Liang C."/>
            <person name="Lipzen A."/>
            <person name="Lutzoni F."/>
            <person name="Magnuson J."/>
            <person name="Mondo S."/>
            <person name="Nolan M."/>
            <person name="Ohm R."/>
            <person name="Pangilinan J."/>
            <person name="Park H.-J."/>
            <person name="Ramirez L."/>
            <person name="Alfaro M."/>
            <person name="Sun H."/>
            <person name="Tritt A."/>
            <person name="Yoshinaga Y."/>
            <person name="Zwiers L.-H."/>
            <person name="Turgeon B."/>
            <person name="Goodwin S."/>
            <person name="Spatafora J."/>
            <person name="Crous P."/>
            <person name="Grigoriev I."/>
        </authorList>
    </citation>
    <scope>NUCLEOTIDE SEQUENCE [LARGE SCALE GENOMIC DNA]</scope>
    <source>
        <strain evidence="4">CECT 20119</strain>
    </source>
</reference>
<dbReference type="PANTHER" id="PTHR16861">
    <property type="entry name" value="GLYCOPROTEIN 38"/>
    <property type="match status" value="1"/>
</dbReference>
<evidence type="ECO:0000313" key="4">
    <source>
        <dbReference type="Proteomes" id="UP000799538"/>
    </source>
</evidence>
<keyword evidence="4" id="KW-1185">Reference proteome</keyword>
<dbReference type="EMBL" id="ML992502">
    <property type="protein sequence ID" value="KAF2227109.1"/>
    <property type="molecule type" value="Genomic_DNA"/>
</dbReference>
<feature type="region of interest" description="Disordered" evidence="1">
    <location>
        <begin position="423"/>
        <end position="490"/>
    </location>
</feature>
<evidence type="ECO:0000256" key="2">
    <source>
        <dbReference type="SAM" id="Phobius"/>
    </source>
</evidence>
<keyword evidence="2" id="KW-0472">Membrane</keyword>
<feature type="compositionally biased region" description="Basic and acidic residues" evidence="1">
    <location>
        <begin position="467"/>
        <end position="478"/>
    </location>
</feature>
<evidence type="ECO:0000313" key="3">
    <source>
        <dbReference type="EMBL" id="KAF2227109.1"/>
    </source>
</evidence>
<feature type="compositionally biased region" description="Polar residues" evidence="1">
    <location>
        <begin position="431"/>
        <end position="441"/>
    </location>
</feature>
<keyword evidence="2" id="KW-0812">Transmembrane</keyword>
<keyword evidence="2" id="KW-1133">Transmembrane helix</keyword>
<feature type="compositionally biased region" description="Basic and acidic residues" evidence="1">
    <location>
        <begin position="554"/>
        <end position="566"/>
    </location>
</feature>
<dbReference type="OrthoDB" id="2163411at2759"/>
<feature type="region of interest" description="Disordered" evidence="1">
    <location>
        <begin position="300"/>
        <end position="323"/>
    </location>
</feature>
<dbReference type="Gene3D" id="2.30.30.40">
    <property type="entry name" value="SH3 Domains"/>
    <property type="match status" value="1"/>
</dbReference>
<name>A0A6A6GNF6_9PEZI</name>
<feature type="region of interest" description="Disordered" evidence="1">
    <location>
        <begin position="609"/>
        <end position="629"/>
    </location>
</feature>
<feature type="compositionally biased region" description="Polar residues" evidence="1">
    <location>
        <begin position="611"/>
        <end position="629"/>
    </location>
</feature>
<dbReference type="InterPro" id="IPR036028">
    <property type="entry name" value="SH3-like_dom_sf"/>
</dbReference>
<dbReference type="AlphaFoldDB" id="A0A6A6GNF6"/>
<dbReference type="SUPFAM" id="SSF50044">
    <property type="entry name" value="SH3-domain"/>
    <property type="match status" value="1"/>
</dbReference>
<sequence length="629" mass="66528">MIYFRGSNGLKEERKSGATQVADAGHTTIAVVRTTRATDWDTDETVRDLYKTRRQEKPCHRQRRSGRPKLGLLATTSLLASIPSASAQSCISLQQSSQCSAFNASSISTDTFNIGLFPFLSSVTDASTFDREIQSYISGSFIQLRFQQLIGCTAFNGQNPDAYYARYTTSVLCNAIVQNSINSCGLSGTSAAPLCADTCALYAQGEQSIASSSSCGSQGTNAESQIRSDLTNCALPARSLGGSCIPGVANEPRNCGFSNNLNGLCTYCGSGSPNATDSCCVFSDTERRCQGVDLAIGPAYSSAPPTPTSTNAPGDTSEDSRSGLSGGQIAGMVVGCVVGGLIVLALLILACIVLRRRKKPSPPTSVFNQPSQSRIMPPMSSIHAGTGPTVGDHVEALPGGRVTRMAAIEGDGSHDDRGGVVAAAATRPRYTDSSSGDNTPRSAMRTPIGPPPRRKKSLNGLEGGMLSDDRNTDERSPGDDMLSSPEGTGQSEQLAFFKDYYSQDEIHAGDLVSTLWAYQPRAQDEFELERGDMIKVVGIWDDGWATGVRVRGRAEEWRSDGHRQRDSGAGNGTGTGSSGDSMSSPEGDGEVKAFPLVCVCLPRHWQRTIEGETTSDNIDSSGTNSSSTP</sequence>